<evidence type="ECO:0000313" key="2">
    <source>
        <dbReference type="Proteomes" id="UP000030528"/>
    </source>
</evidence>
<dbReference type="AlphaFoldDB" id="A0A0A5GIC5"/>
<gene>
    <name evidence="1" type="ORF">N781_06170</name>
</gene>
<dbReference type="EMBL" id="AVPE01000012">
    <property type="protein sequence ID" value="KGX90963.1"/>
    <property type="molecule type" value="Genomic_DNA"/>
</dbReference>
<evidence type="ECO:0000313" key="1">
    <source>
        <dbReference type="EMBL" id="KGX90963.1"/>
    </source>
</evidence>
<dbReference type="Proteomes" id="UP000030528">
    <property type="component" value="Unassembled WGS sequence"/>
</dbReference>
<sequence>MKGYEGELVSGSFMEDEASFYLTSLRHLETASTLGRDQLLQLYRYLHHQQEQGESCLVTINDQMPLLFQEDEVAMLMNDLREIMNEVGLHE</sequence>
<dbReference type="RefSeq" id="WP_026801113.1">
    <property type="nucleotide sequence ID" value="NZ_AULI01000012.1"/>
</dbReference>
<accession>A0A0A5GIC5</accession>
<dbReference type="eggNOG" id="ENOG5033D0V">
    <property type="taxonomic scope" value="Bacteria"/>
</dbReference>
<keyword evidence="2" id="KW-1185">Reference proteome</keyword>
<reference evidence="1 2" key="1">
    <citation type="submission" date="2013-08" db="EMBL/GenBank/DDBJ databases">
        <authorList>
            <person name="Huang J."/>
            <person name="Wang G."/>
        </authorList>
    </citation>
    <scope>NUCLEOTIDE SEQUENCE [LARGE SCALE GENOMIC DNA]</scope>
    <source>
        <strain evidence="1 2">JSM 076056</strain>
    </source>
</reference>
<comment type="caution">
    <text evidence="1">The sequence shown here is derived from an EMBL/GenBank/DDBJ whole genome shotgun (WGS) entry which is preliminary data.</text>
</comment>
<proteinExistence type="predicted"/>
<organism evidence="1 2">
    <name type="scientific">Pontibacillus halophilus JSM 076056 = DSM 19796</name>
    <dbReference type="NCBI Taxonomy" id="1385510"/>
    <lineage>
        <taxon>Bacteria</taxon>
        <taxon>Bacillati</taxon>
        <taxon>Bacillota</taxon>
        <taxon>Bacilli</taxon>
        <taxon>Bacillales</taxon>
        <taxon>Bacillaceae</taxon>
        <taxon>Pontibacillus</taxon>
    </lineage>
</organism>
<name>A0A0A5GIC5_9BACI</name>
<protein>
    <submittedName>
        <fullName evidence="1">Uncharacterized protein</fullName>
    </submittedName>
</protein>
<dbReference type="OrthoDB" id="2680434at2"/>